<keyword evidence="1" id="KW-0812">Transmembrane</keyword>
<feature type="transmembrane region" description="Helical" evidence="1">
    <location>
        <begin position="20"/>
        <end position="37"/>
    </location>
</feature>
<evidence type="ECO:0008006" key="4">
    <source>
        <dbReference type="Google" id="ProtNLM"/>
    </source>
</evidence>
<comment type="caution">
    <text evidence="2">The sequence shown here is derived from an EMBL/GenBank/DDBJ whole genome shotgun (WGS) entry which is preliminary data.</text>
</comment>
<evidence type="ECO:0000313" key="2">
    <source>
        <dbReference type="EMBL" id="RCK78060.1"/>
    </source>
</evidence>
<keyword evidence="1" id="KW-0472">Membrane</keyword>
<protein>
    <recommendedName>
        <fullName evidence="4">Thioredoxin</fullName>
    </recommendedName>
</protein>
<evidence type="ECO:0000256" key="1">
    <source>
        <dbReference type="SAM" id="Phobius"/>
    </source>
</evidence>
<reference evidence="2 3" key="1">
    <citation type="submission" date="2018-05" db="EMBL/GenBank/DDBJ databases">
        <title>A metagenomic window into the 2 km-deep terrestrial subsurface aquifer revealed taxonomically and functionally diverse microbial community comprising novel uncultured bacterial lineages.</title>
        <authorList>
            <person name="Kadnikov V.V."/>
            <person name="Mardanov A.V."/>
            <person name="Beletsky A.V."/>
            <person name="Banks D."/>
            <person name="Pimenov N.V."/>
            <person name="Frank Y.A."/>
            <person name="Karnachuk O.V."/>
            <person name="Ravin N.V."/>
        </authorList>
    </citation>
    <scope>NUCLEOTIDE SEQUENCE [LARGE SCALE GENOMIC DNA]</scope>
    <source>
        <strain evidence="2">BY5</strain>
    </source>
</reference>
<dbReference type="NCBIfam" id="NF040920">
    <property type="entry name" value="CD1871A_fam"/>
    <property type="match status" value="1"/>
</dbReference>
<accession>A0A367ZJ49</accession>
<name>A0A367ZJ49_9BACT</name>
<dbReference type="AlphaFoldDB" id="A0A367ZJ49"/>
<sequence length="57" mass="6052">MEPTPLPVVIRPTAGSRLAWGLFVLGLALMGLGIWFGETARILDKATQVCLQCIGIG</sequence>
<proteinExistence type="predicted"/>
<gene>
    <name evidence="2" type="ORF">OZSIB_1836</name>
</gene>
<dbReference type="Proteomes" id="UP000252355">
    <property type="component" value="Unassembled WGS sequence"/>
</dbReference>
<organism evidence="2 3">
    <name type="scientific">Candidatus Ozemobacter sibiricus</name>
    <dbReference type="NCBI Taxonomy" id="2268124"/>
    <lineage>
        <taxon>Bacteria</taxon>
        <taxon>Candidatus Ozemobacteria</taxon>
        <taxon>Candidatus Ozemobacterales</taxon>
        <taxon>Candidatus Ozemobacteraceae</taxon>
        <taxon>Candidatus Ozemobacter</taxon>
    </lineage>
</organism>
<evidence type="ECO:0000313" key="3">
    <source>
        <dbReference type="Proteomes" id="UP000252355"/>
    </source>
</evidence>
<dbReference type="EMBL" id="QOQW01000028">
    <property type="protein sequence ID" value="RCK78060.1"/>
    <property type="molecule type" value="Genomic_DNA"/>
</dbReference>
<dbReference type="InterPro" id="IPR047708">
    <property type="entry name" value="CD1871A-like"/>
</dbReference>
<keyword evidence="1" id="KW-1133">Transmembrane helix</keyword>